<dbReference type="InterPro" id="IPR054357">
    <property type="entry name" value="MFE-2_N"/>
</dbReference>
<dbReference type="GO" id="GO:0018812">
    <property type="term" value="F:3-hydroxyacyl-CoA dehydratase activity"/>
    <property type="evidence" value="ECO:0007669"/>
    <property type="project" value="UniProtKB-EC"/>
</dbReference>
<reference evidence="3 4" key="1">
    <citation type="submission" date="2015-09" db="EMBL/GenBank/DDBJ databases">
        <authorList>
            <consortium name="Pathogen Informatics"/>
        </authorList>
    </citation>
    <scope>NUCLEOTIDE SEQUENCE [LARGE SCALE GENOMIC DNA]</scope>
    <source>
        <strain evidence="3 4">2789STDY5608625</strain>
    </source>
</reference>
<dbReference type="GO" id="GO:0044594">
    <property type="term" value="F:17-beta-hydroxysteroid dehydrogenase (NAD+) activity"/>
    <property type="evidence" value="ECO:0007669"/>
    <property type="project" value="TreeGrafter"/>
</dbReference>
<dbReference type="Pfam" id="PF22622">
    <property type="entry name" value="MFE-2_hydrat-2_N"/>
    <property type="match status" value="1"/>
</dbReference>
<sequence length="289" mass="31507">MPIDPATLLAARIPERIQEYDWRDCALYALALGAGMNPVDEEELSYVDETRLKVQPTLVNVLADPGFWLRDLPLGLDWRRTVHGEQSIRLHRPLAPKGRVRGVTRIVDLADKGAGKGALLYVERELFDAADGALLATLQQTVFCRGDGGFGGRESARPAPPAMPAREPDAAVDCPTSPQAALVYRLSADLNPLHIDPAAARLAGFKRPILHGMASFGVAGLGLARLCCPGEPERVRAMSGRFRAPVYPGERLRVDVWREQPGLARFRAVVVERGEIAIDNGAFEFGESQ</sequence>
<name>A0AAD2QD24_ACHAE</name>
<dbReference type="CDD" id="cd03448">
    <property type="entry name" value="HDE_HSD"/>
    <property type="match status" value="1"/>
</dbReference>
<dbReference type="GO" id="GO:0003857">
    <property type="term" value="F:(3S)-3-hydroxyacyl-CoA dehydrogenase (NAD+) activity"/>
    <property type="evidence" value="ECO:0007669"/>
    <property type="project" value="TreeGrafter"/>
</dbReference>
<protein>
    <submittedName>
        <fullName evidence="3">(R)-specific enoyl-CoA hydratase</fullName>
        <ecNumber evidence="3">4.2.1.119</ecNumber>
    </submittedName>
</protein>
<evidence type="ECO:0000259" key="2">
    <source>
        <dbReference type="Pfam" id="PF22622"/>
    </source>
</evidence>
<dbReference type="Pfam" id="PF01575">
    <property type="entry name" value="MaoC_dehydratas"/>
    <property type="match status" value="1"/>
</dbReference>
<dbReference type="PANTHER" id="PTHR13078:SF56">
    <property type="entry name" value="PEROXISOMAL MULTIFUNCTIONAL ENZYME TYPE 2"/>
    <property type="match status" value="1"/>
</dbReference>
<accession>A0AAD2QD24</accession>
<dbReference type="EMBL" id="CYTK01000002">
    <property type="protein sequence ID" value="CUI82810.1"/>
    <property type="molecule type" value="Genomic_DNA"/>
</dbReference>
<dbReference type="GO" id="GO:0006635">
    <property type="term" value="P:fatty acid beta-oxidation"/>
    <property type="evidence" value="ECO:0007669"/>
    <property type="project" value="TreeGrafter"/>
</dbReference>
<evidence type="ECO:0000259" key="1">
    <source>
        <dbReference type="Pfam" id="PF01575"/>
    </source>
</evidence>
<evidence type="ECO:0000313" key="3">
    <source>
        <dbReference type="EMBL" id="CUI82810.1"/>
    </source>
</evidence>
<feature type="domain" description="MaoC-like" evidence="1">
    <location>
        <begin position="164"/>
        <end position="278"/>
    </location>
</feature>
<dbReference type="Proteomes" id="UP000044098">
    <property type="component" value="Unassembled WGS sequence"/>
</dbReference>
<feature type="domain" description="Peroxisomal multifunctional enzyme type 2-like N-terminal" evidence="2">
    <location>
        <begin position="19"/>
        <end position="146"/>
    </location>
</feature>
<keyword evidence="3" id="KW-0456">Lyase</keyword>
<dbReference type="InterPro" id="IPR002539">
    <property type="entry name" value="MaoC-like_dom"/>
</dbReference>
<dbReference type="AlphaFoldDB" id="A0AAD2QD24"/>
<organism evidence="3 4">
    <name type="scientific">Achromobacter aegrifaciens</name>
    <dbReference type="NCBI Taxonomy" id="1287736"/>
    <lineage>
        <taxon>Bacteria</taxon>
        <taxon>Pseudomonadati</taxon>
        <taxon>Pseudomonadota</taxon>
        <taxon>Betaproteobacteria</taxon>
        <taxon>Burkholderiales</taxon>
        <taxon>Alcaligenaceae</taxon>
        <taxon>Achromobacter</taxon>
    </lineage>
</organism>
<dbReference type="SUPFAM" id="SSF54637">
    <property type="entry name" value="Thioesterase/thiol ester dehydrase-isomerase"/>
    <property type="match status" value="2"/>
</dbReference>
<dbReference type="RefSeq" id="WP_054452157.1">
    <property type="nucleotide sequence ID" value="NZ_CADIJY010000001.1"/>
</dbReference>
<gene>
    <name evidence="3" type="primary">phaJ_1</name>
    <name evidence="3" type="ORF">ERS370000_01832</name>
</gene>
<dbReference type="EC" id="4.2.1.119" evidence="3"/>
<dbReference type="Gene3D" id="3.10.129.10">
    <property type="entry name" value="Hotdog Thioesterase"/>
    <property type="match status" value="1"/>
</dbReference>
<dbReference type="InterPro" id="IPR029069">
    <property type="entry name" value="HotDog_dom_sf"/>
</dbReference>
<comment type="caution">
    <text evidence="3">The sequence shown here is derived from an EMBL/GenBank/DDBJ whole genome shotgun (WGS) entry which is preliminary data.</text>
</comment>
<dbReference type="PANTHER" id="PTHR13078">
    <property type="entry name" value="PEROXISOMAL MULTIFUNCTIONAL ENZYME TYPE 2-RELATED"/>
    <property type="match status" value="1"/>
</dbReference>
<evidence type="ECO:0000313" key="4">
    <source>
        <dbReference type="Proteomes" id="UP000044098"/>
    </source>
</evidence>
<proteinExistence type="predicted"/>